<dbReference type="Proteomes" id="UP001519654">
    <property type="component" value="Unassembled WGS sequence"/>
</dbReference>
<evidence type="ECO:0000256" key="1">
    <source>
        <dbReference type="SAM" id="Phobius"/>
    </source>
</evidence>
<keyword evidence="1" id="KW-0472">Membrane</keyword>
<proteinExistence type="predicted"/>
<dbReference type="EMBL" id="JAHKKG010000021">
    <property type="protein sequence ID" value="MBU2670605.1"/>
    <property type="molecule type" value="Genomic_DNA"/>
</dbReference>
<reference evidence="2 3" key="1">
    <citation type="submission" date="2021-06" db="EMBL/GenBank/DDBJ databases">
        <title>Actinoplanes lichenicola sp. nov., and Actinoplanes ovalisporus sp. nov., isolated from lichen in Thailand.</title>
        <authorList>
            <person name="Saeng-In P."/>
            <person name="Kanchanasin P."/>
            <person name="Yuki M."/>
            <person name="Kudo T."/>
            <person name="Ohkuma M."/>
            <person name="Phongsopitanun W."/>
            <person name="Tanasupawat S."/>
        </authorList>
    </citation>
    <scope>NUCLEOTIDE SEQUENCE [LARGE SCALE GENOMIC DNA]</scope>
    <source>
        <strain evidence="2 3">NBRC 110975</strain>
    </source>
</reference>
<keyword evidence="1" id="KW-1133">Transmembrane helix</keyword>
<dbReference type="RefSeq" id="WP_215795837.1">
    <property type="nucleotide sequence ID" value="NZ_JAHKKG010000021.1"/>
</dbReference>
<organism evidence="2 3">
    <name type="scientific">Paractinoplanes bogorensis</name>
    <dbReference type="NCBI Taxonomy" id="1610840"/>
    <lineage>
        <taxon>Bacteria</taxon>
        <taxon>Bacillati</taxon>
        <taxon>Actinomycetota</taxon>
        <taxon>Actinomycetes</taxon>
        <taxon>Micromonosporales</taxon>
        <taxon>Micromonosporaceae</taxon>
        <taxon>Paractinoplanes</taxon>
    </lineage>
</organism>
<sequence length="263" mass="28161">MTAPLSRLLEHVLEGEPPIGDEVDAVFRRADRLRRRRTQGVLALGAVTVAVIVGLGFVLTSTLLKPRPATVTPIPTTAATGEVVAAPPPVAGAAPVPRVSGDDGVLDVIEPLVEGRQLRVVPGAARRGDGWRQYAIADLDGRSRGTIAVAVFDVRKKWCFPVAADEGACARADRAGDLEFVRYDNMSDPDQQIRQTIARREDDRRVVAVMAAGERDTGAQRGKPGLTGMQVEQVATDDRVFDAFNKSEDCVDGCPGFGTPVER</sequence>
<evidence type="ECO:0000313" key="3">
    <source>
        <dbReference type="Proteomes" id="UP001519654"/>
    </source>
</evidence>
<keyword evidence="1" id="KW-0812">Transmembrane</keyword>
<evidence type="ECO:0000313" key="2">
    <source>
        <dbReference type="EMBL" id="MBU2670605.1"/>
    </source>
</evidence>
<feature type="transmembrane region" description="Helical" evidence="1">
    <location>
        <begin position="41"/>
        <end position="64"/>
    </location>
</feature>
<accession>A0ABS5Z801</accession>
<protein>
    <submittedName>
        <fullName evidence="2">Uncharacterized protein</fullName>
    </submittedName>
</protein>
<comment type="caution">
    <text evidence="2">The sequence shown here is derived from an EMBL/GenBank/DDBJ whole genome shotgun (WGS) entry which is preliminary data.</text>
</comment>
<gene>
    <name evidence="2" type="ORF">KOI35_44610</name>
</gene>
<name>A0ABS5Z801_9ACTN</name>
<keyword evidence="3" id="KW-1185">Reference proteome</keyword>